<dbReference type="GO" id="GO:0006508">
    <property type="term" value="P:proteolysis"/>
    <property type="evidence" value="ECO:0007669"/>
    <property type="project" value="UniProtKB-KW"/>
</dbReference>
<name>A0AA41Z6I3_9SPHN</name>
<dbReference type="InterPro" id="IPR054613">
    <property type="entry name" value="Peptidase_S78_dom"/>
</dbReference>
<dbReference type="EMBL" id="JANFAV010000005">
    <property type="protein sequence ID" value="MCW6534907.1"/>
    <property type="molecule type" value="Genomic_DNA"/>
</dbReference>
<evidence type="ECO:0000259" key="4">
    <source>
        <dbReference type="Pfam" id="PF04586"/>
    </source>
</evidence>
<evidence type="ECO:0000256" key="1">
    <source>
        <dbReference type="ARBA" id="ARBA00022612"/>
    </source>
</evidence>
<evidence type="ECO:0000256" key="3">
    <source>
        <dbReference type="ARBA" id="ARBA00022801"/>
    </source>
</evidence>
<proteinExistence type="predicted"/>
<protein>
    <submittedName>
        <fullName evidence="5">HK97 family phage prohead protease</fullName>
    </submittedName>
</protein>
<dbReference type="SUPFAM" id="SSF50789">
    <property type="entry name" value="Herpes virus serine proteinase, assemblin"/>
    <property type="match status" value="1"/>
</dbReference>
<dbReference type="GO" id="GO:0008233">
    <property type="term" value="F:peptidase activity"/>
    <property type="evidence" value="ECO:0007669"/>
    <property type="project" value="UniProtKB-KW"/>
</dbReference>
<comment type="caution">
    <text evidence="5">The sequence shown here is derived from an EMBL/GenBank/DDBJ whole genome shotgun (WGS) entry which is preliminary data.</text>
</comment>
<feature type="domain" description="Prohead serine protease" evidence="4">
    <location>
        <begin position="6"/>
        <end position="123"/>
    </location>
</feature>
<accession>A0AA41Z6I3</accession>
<reference evidence="5" key="1">
    <citation type="submission" date="2022-06" db="EMBL/GenBank/DDBJ databases">
        <title>Sphingomonas sp. nov. isolated from rhizosphere soil of tomato.</title>
        <authorList>
            <person name="Dong H."/>
            <person name="Gao R."/>
        </authorList>
    </citation>
    <scope>NUCLEOTIDE SEQUENCE</scope>
    <source>
        <strain evidence="5">MMSM24</strain>
    </source>
</reference>
<evidence type="ECO:0000313" key="6">
    <source>
        <dbReference type="Proteomes" id="UP001165565"/>
    </source>
</evidence>
<evidence type="ECO:0000256" key="2">
    <source>
        <dbReference type="ARBA" id="ARBA00022670"/>
    </source>
</evidence>
<keyword evidence="3" id="KW-0378">Hydrolase</keyword>
<keyword evidence="6" id="KW-1185">Reference proteome</keyword>
<gene>
    <name evidence="5" type="ORF">NEE01_08930</name>
</gene>
<evidence type="ECO:0000313" key="5">
    <source>
        <dbReference type="EMBL" id="MCW6534907.1"/>
    </source>
</evidence>
<keyword evidence="2 5" id="KW-0645">Protease</keyword>
<dbReference type="AlphaFoldDB" id="A0AA41Z6I3"/>
<dbReference type="Proteomes" id="UP001165565">
    <property type="component" value="Unassembled WGS sequence"/>
</dbReference>
<sequence>MGEVTRIRGHAAVYDRVDRTGDVMRRGLFGALRPVPLLAQHRGPPVGTIAAIGEDALGVWIEATIEDAAAARLVRGRGLAGLSVGYRPVTTRQGAWREIVAAELIEVSLVAQPAQPAARVEWISSD</sequence>
<organism evidence="5 6">
    <name type="scientific">Sphingomonas lycopersici</name>
    <dbReference type="NCBI Taxonomy" id="2951807"/>
    <lineage>
        <taxon>Bacteria</taxon>
        <taxon>Pseudomonadati</taxon>
        <taxon>Pseudomonadota</taxon>
        <taxon>Alphaproteobacteria</taxon>
        <taxon>Sphingomonadales</taxon>
        <taxon>Sphingomonadaceae</taxon>
        <taxon>Sphingomonas</taxon>
    </lineage>
</organism>
<dbReference type="RefSeq" id="WP_179513175.1">
    <property type="nucleotide sequence ID" value="NZ_JANFAU010000012.1"/>
</dbReference>
<dbReference type="Pfam" id="PF04586">
    <property type="entry name" value="Peptidase_S78"/>
    <property type="match status" value="1"/>
</dbReference>
<keyword evidence="1" id="KW-1188">Viral release from host cell</keyword>